<gene>
    <name evidence="1" type="ORF">FQN60_006130</name>
</gene>
<proteinExistence type="predicted"/>
<organism evidence="1 2">
    <name type="scientific">Etheostoma spectabile</name>
    <name type="common">orangethroat darter</name>
    <dbReference type="NCBI Taxonomy" id="54343"/>
    <lineage>
        <taxon>Eukaryota</taxon>
        <taxon>Metazoa</taxon>
        <taxon>Chordata</taxon>
        <taxon>Craniata</taxon>
        <taxon>Vertebrata</taxon>
        <taxon>Euteleostomi</taxon>
        <taxon>Actinopterygii</taxon>
        <taxon>Neopterygii</taxon>
        <taxon>Teleostei</taxon>
        <taxon>Neoteleostei</taxon>
        <taxon>Acanthomorphata</taxon>
        <taxon>Eupercaria</taxon>
        <taxon>Perciformes</taxon>
        <taxon>Percoidei</taxon>
        <taxon>Percidae</taxon>
        <taxon>Etheostomatinae</taxon>
        <taxon>Etheostoma</taxon>
    </lineage>
</organism>
<sequence length="165" mass="17852">MSPTVAITNAMCKRPDQLAQRLGSQSVVRKKAPITRSQGVTGMVTVSQIPDGMGFPSSRGTGPTPVSNLLMDPCWMRLSRLYASWRFAESVPINNSFLHKTVEIRRQTIQPAAVTIIQAVEAAAQRGTVLAVRQAVQAARQAALLARHATSVFYHPTDGLDALVD</sequence>
<evidence type="ECO:0000313" key="2">
    <source>
        <dbReference type="Proteomes" id="UP000327493"/>
    </source>
</evidence>
<evidence type="ECO:0000313" key="1">
    <source>
        <dbReference type="EMBL" id="KAA8582459.1"/>
    </source>
</evidence>
<accession>A0A5J5CNG2</accession>
<dbReference type="EMBL" id="VOFY01000019">
    <property type="protein sequence ID" value="KAA8582459.1"/>
    <property type="molecule type" value="Genomic_DNA"/>
</dbReference>
<protein>
    <submittedName>
        <fullName evidence="1">Uncharacterized protein</fullName>
    </submittedName>
</protein>
<keyword evidence="2" id="KW-1185">Reference proteome</keyword>
<comment type="caution">
    <text evidence="1">The sequence shown here is derived from an EMBL/GenBank/DDBJ whole genome shotgun (WGS) entry which is preliminary data.</text>
</comment>
<dbReference type="Proteomes" id="UP000327493">
    <property type="component" value="Chromosome 19"/>
</dbReference>
<name>A0A5J5CNG2_9PERO</name>
<reference evidence="1 2" key="1">
    <citation type="submission" date="2019-08" db="EMBL/GenBank/DDBJ databases">
        <title>A chromosome-level genome assembly, high-density linkage maps, and genome scans reveal the genomic architecture of hybrid incompatibilities underlying speciation via character displacement in darters (Percidae: Etheostominae).</title>
        <authorList>
            <person name="Moran R.L."/>
            <person name="Catchen J.M."/>
            <person name="Fuller R.C."/>
        </authorList>
    </citation>
    <scope>NUCLEOTIDE SEQUENCE [LARGE SCALE GENOMIC DNA]</scope>
    <source>
        <strain evidence="1">EspeVRDwgs_2016</strain>
        <tissue evidence="1">Muscle</tissue>
    </source>
</reference>
<dbReference type="AlphaFoldDB" id="A0A5J5CNG2"/>